<dbReference type="EMBL" id="ML987193">
    <property type="protein sequence ID" value="KAF2251503.1"/>
    <property type="molecule type" value="Genomic_DNA"/>
</dbReference>
<dbReference type="OrthoDB" id="5413827at2759"/>
<dbReference type="Proteomes" id="UP000800094">
    <property type="component" value="Unassembled WGS sequence"/>
</dbReference>
<dbReference type="PANTHER" id="PTHR42085:SF2">
    <property type="entry name" value="F-BOX DOMAIN-CONTAINING PROTEIN"/>
    <property type="match status" value="1"/>
</dbReference>
<dbReference type="PANTHER" id="PTHR42085">
    <property type="entry name" value="F-BOX DOMAIN-CONTAINING PROTEIN"/>
    <property type="match status" value="1"/>
</dbReference>
<protein>
    <submittedName>
        <fullName evidence="1">Uncharacterized protein</fullName>
    </submittedName>
</protein>
<evidence type="ECO:0000313" key="2">
    <source>
        <dbReference type="Proteomes" id="UP000800094"/>
    </source>
</evidence>
<keyword evidence="2" id="KW-1185">Reference proteome</keyword>
<evidence type="ECO:0000313" key="1">
    <source>
        <dbReference type="EMBL" id="KAF2251503.1"/>
    </source>
</evidence>
<dbReference type="RefSeq" id="XP_033686507.1">
    <property type="nucleotide sequence ID" value="XM_033835474.1"/>
</dbReference>
<organism evidence="1 2">
    <name type="scientific">Trematosphaeria pertusa</name>
    <dbReference type="NCBI Taxonomy" id="390896"/>
    <lineage>
        <taxon>Eukaryota</taxon>
        <taxon>Fungi</taxon>
        <taxon>Dikarya</taxon>
        <taxon>Ascomycota</taxon>
        <taxon>Pezizomycotina</taxon>
        <taxon>Dothideomycetes</taxon>
        <taxon>Pleosporomycetidae</taxon>
        <taxon>Pleosporales</taxon>
        <taxon>Massarineae</taxon>
        <taxon>Trematosphaeriaceae</taxon>
        <taxon>Trematosphaeria</taxon>
    </lineage>
</organism>
<reference evidence="1" key="1">
    <citation type="journal article" date="2020" name="Stud. Mycol.">
        <title>101 Dothideomycetes genomes: a test case for predicting lifestyles and emergence of pathogens.</title>
        <authorList>
            <person name="Haridas S."/>
            <person name="Albert R."/>
            <person name="Binder M."/>
            <person name="Bloem J."/>
            <person name="Labutti K."/>
            <person name="Salamov A."/>
            <person name="Andreopoulos B."/>
            <person name="Baker S."/>
            <person name="Barry K."/>
            <person name="Bills G."/>
            <person name="Bluhm B."/>
            <person name="Cannon C."/>
            <person name="Castanera R."/>
            <person name="Culley D."/>
            <person name="Daum C."/>
            <person name="Ezra D."/>
            <person name="Gonzalez J."/>
            <person name="Henrissat B."/>
            <person name="Kuo A."/>
            <person name="Liang C."/>
            <person name="Lipzen A."/>
            <person name="Lutzoni F."/>
            <person name="Magnuson J."/>
            <person name="Mondo S."/>
            <person name="Nolan M."/>
            <person name="Ohm R."/>
            <person name="Pangilinan J."/>
            <person name="Park H.-J."/>
            <person name="Ramirez L."/>
            <person name="Alfaro M."/>
            <person name="Sun H."/>
            <person name="Tritt A."/>
            <person name="Yoshinaga Y."/>
            <person name="Zwiers L.-H."/>
            <person name="Turgeon B."/>
            <person name="Goodwin S."/>
            <person name="Spatafora J."/>
            <person name="Crous P."/>
            <person name="Grigoriev I."/>
        </authorList>
    </citation>
    <scope>NUCLEOTIDE SEQUENCE</scope>
    <source>
        <strain evidence="1">CBS 122368</strain>
    </source>
</reference>
<gene>
    <name evidence="1" type="ORF">BU26DRAFT_603911</name>
</gene>
<sequence>MAKREPALALVEMERELGYGFHSLAHPAEASKRFYSDLRPVADSAYERIKREFEEYQNRNDSKHDENLSQKLLQELDKTQIISHGQNKVIFAQRGRIGFYRFAVDIHYGFGFHLPLLFTEDEACRAMSLHPCGTCAGTPMFFCSLPKEIRHQIYTLALSDGEWRIRDVDVFDKFNLTRGIGDPGGFYFPLRNDLGLLSVNRQMRQEALPLAYRATTFHLDDMDDLLTVLIAVGETGRDNIEALYFPWESRSDLECKWGGGDPGSSGHSLALPNLHVTECVQLLKQCKRLKFMRLYFESDLIEGIAPEIFKADLGIQELRSIRIEKMEIWSLGHEPLEHYSLAHWLKEGMDCSRTLRSE</sequence>
<dbReference type="GeneID" id="54588804"/>
<dbReference type="InterPro" id="IPR038883">
    <property type="entry name" value="AN11006-like"/>
</dbReference>
<name>A0A6A6IPS7_9PLEO</name>
<accession>A0A6A6IPS7</accession>
<dbReference type="AlphaFoldDB" id="A0A6A6IPS7"/>
<proteinExistence type="predicted"/>